<dbReference type="AlphaFoldDB" id="A0A644SWH4"/>
<evidence type="ECO:0000256" key="3">
    <source>
        <dbReference type="ARBA" id="ARBA00023002"/>
    </source>
</evidence>
<evidence type="ECO:0000256" key="2">
    <source>
        <dbReference type="ARBA" id="ARBA00022573"/>
    </source>
</evidence>
<gene>
    <name evidence="4" type="primary">cbiJ_1</name>
    <name evidence="4" type="ORF">SDC9_03557</name>
</gene>
<dbReference type="GO" id="GO:0009236">
    <property type="term" value="P:cobalamin biosynthetic process"/>
    <property type="evidence" value="ECO:0007669"/>
    <property type="project" value="UniProtKB-UniPathway"/>
</dbReference>
<sequence>MQKNLSARFKIFLMGGTKDSINIIKFLKNEYFSKNSSLKYPPYILTTTTTDYGAEIAKNAGSDKVISKPLSKEEIVNILTSPKNKFDIFIDATHPFATNATLTAIESSKTANIPYLCFERPDIDYSRFKNSIIFVNSFKEAGKLINNEFQSKNILHLAGVNTIESVLKFNQINLRNFFVRVLPVKSSIEKCNSLGISGENIIAMQGVFSKEFNKILMKEFKTNVIITKDSGETGGSFSKVNAAYELGIDIILVNRPKISDLNVNNSISNLNELQIFLDKF</sequence>
<dbReference type="InterPro" id="IPR003723">
    <property type="entry name" value="Precorrin-6x_reduct"/>
</dbReference>
<protein>
    <submittedName>
        <fullName evidence="4">Cobalt-precorrin-6A reductase</fullName>
        <ecNumber evidence="4">1.3.1.106</ecNumber>
    </submittedName>
</protein>
<evidence type="ECO:0000256" key="1">
    <source>
        <dbReference type="ARBA" id="ARBA00004953"/>
    </source>
</evidence>
<accession>A0A644SWH4</accession>
<evidence type="ECO:0000313" key="4">
    <source>
        <dbReference type="EMBL" id="MPL58032.1"/>
    </source>
</evidence>
<proteinExistence type="predicted"/>
<dbReference type="NCBIfam" id="TIGR00715">
    <property type="entry name" value="precor6x_red"/>
    <property type="match status" value="1"/>
</dbReference>
<dbReference type="PANTHER" id="PTHR36925:SF1">
    <property type="entry name" value="COBALT-PRECORRIN-6A REDUCTASE"/>
    <property type="match status" value="1"/>
</dbReference>
<dbReference type="UniPathway" id="UPA00148"/>
<keyword evidence="3 4" id="KW-0560">Oxidoreductase</keyword>
<dbReference type="EC" id="1.3.1.106" evidence="4"/>
<organism evidence="4">
    <name type="scientific">bioreactor metagenome</name>
    <dbReference type="NCBI Taxonomy" id="1076179"/>
    <lineage>
        <taxon>unclassified sequences</taxon>
        <taxon>metagenomes</taxon>
        <taxon>ecological metagenomes</taxon>
    </lineage>
</organism>
<dbReference type="PROSITE" id="PS51014">
    <property type="entry name" value="COBK_CBIJ"/>
    <property type="match status" value="1"/>
</dbReference>
<comment type="pathway">
    <text evidence="1">Cofactor biosynthesis; adenosylcobalamin biosynthesis.</text>
</comment>
<reference evidence="4" key="1">
    <citation type="submission" date="2019-08" db="EMBL/GenBank/DDBJ databases">
        <authorList>
            <person name="Kucharzyk K."/>
            <person name="Murdoch R.W."/>
            <person name="Higgins S."/>
            <person name="Loffler F."/>
        </authorList>
    </citation>
    <scope>NUCLEOTIDE SEQUENCE</scope>
</reference>
<comment type="caution">
    <text evidence="4">The sequence shown here is derived from an EMBL/GenBank/DDBJ whole genome shotgun (WGS) entry which is preliminary data.</text>
</comment>
<dbReference type="EMBL" id="VSSQ01000006">
    <property type="protein sequence ID" value="MPL58032.1"/>
    <property type="molecule type" value="Genomic_DNA"/>
</dbReference>
<dbReference type="PANTHER" id="PTHR36925">
    <property type="entry name" value="COBALT-PRECORRIN-6A REDUCTASE"/>
    <property type="match status" value="1"/>
</dbReference>
<dbReference type="GO" id="GO:0016994">
    <property type="term" value="F:precorrin-6A reductase activity"/>
    <property type="evidence" value="ECO:0007669"/>
    <property type="project" value="InterPro"/>
</dbReference>
<dbReference type="Pfam" id="PF02571">
    <property type="entry name" value="CbiJ"/>
    <property type="match status" value="1"/>
</dbReference>
<name>A0A644SWH4_9ZZZZ</name>
<keyword evidence="2" id="KW-0169">Cobalamin biosynthesis</keyword>